<dbReference type="GO" id="GO:0015074">
    <property type="term" value="P:DNA integration"/>
    <property type="evidence" value="ECO:0007669"/>
    <property type="project" value="InterPro"/>
</dbReference>
<accession>A0A382UUB6</accession>
<dbReference type="InterPro" id="IPR011010">
    <property type="entry name" value="DNA_brk_join_enz"/>
</dbReference>
<dbReference type="Pfam" id="PF00589">
    <property type="entry name" value="Phage_integrase"/>
    <property type="match status" value="1"/>
</dbReference>
<evidence type="ECO:0000313" key="4">
    <source>
        <dbReference type="EMBL" id="SVD37849.1"/>
    </source>
</evidence>
<dbReference type="GO" id="GO:0006310">
    <property type="term" value="P:DNA recombination"/>
    <property type="evidence" value="ECO:0007669"/>
    <property type="project" value="UniProtKB-KW"/>
</dbReference>
<dbReference type="PANTHER" id="PTHR30349">
    <property type="entry name" value="PHAGE INTEGRASE-RELATED"/>
    <property type="match status" value="1"/>
</dbReference>
<dbReference type="InterPro" id="IPR013762">
    <property type="entry name" value="Integrase-like_cat_sf"/>
</dbReference>
<dbReference type="PROSITE" id="PS51898">
    <property type="entry name" value="TYR_RECOMBINASE"/>
    <property type="match status" value="1"/>
</dbReference>
<dbReference type="EMBL" id="UINC01146869">
    <property type="protein sequence ID" value="SVD37849.1"/>
    <property type="molecule type" value="Genomic_DNA"/>
</dbReference>
<sequence>CCGSKRSLASIGNSDILNLIDLLDYKGNSDTSINIHLRTVKAMLRHFNRMGKLDKVPVIEQRKIAKTDPLYITDQEFHEIMGLGILDDFYKRVFLLYRETGMRLREPFISSLNGSWIDIPPESKSHAVRSIELNTLLVQMFTELKAWHDTGYGSVLSDPGEHLSKIFKKCLRSIGASEKKHFHSLRHTFAVRRLIMGTSIYDVKLMMGHASVTTTEQYSKMNLKRVAQDFPTLVSTYAIEPKMGKEDTLLEDTAHIIEGYVPLYDKIES</sequence>
<dbReference type="AlphaFoldDB" id="A0A382UUB6"/>
<dbReference type="GO" id="GO:0003677">
    <property type="term" value="F:DNA binding"/>
    <property type="evidence" value="ECO:0007669"/>
    <property type="project" value="UniProtKB-KW"/>
</dbReference>
<reference evidence="4" key="1">
    <citation type="submission" date="2018-05" db="EMBL/GenBank/DDBJ databases">
        <authorList>
            <person name="Lanie J.A."/>
            <person name="Ng W.-L."/>
            <person name="Kazmierczak K.M."/>
            <person name="Andrzejewski T.M."/>
            <person name="Davidsen T.M."/>
            <person name="Wayne K.J."/>
            <person name="Tettelin H."/>
            <person name="Glass J.I."/>
            <person name="Rusch D."/>
            <person name="Podicherti R."/>
            <person name="Tsui H.-C.T."/>
            <person name="Winkler M.E."/>
        </authorList>
    </citation>
    <scope>NUCLEOTIDE SEQUENCE</scope>
</reference>
<dbReference type="PANTHER" id="PTHR30349:SF41">
    <property type="entry name" value="INTEGRASE_RECOMBINASE PROTEIN MJ0367-RELATED"/>
    <property type="match status" value="1"/>
</dbReference>
<evidence type="ECO:0000256" key="1">
    <source>
        <dbReference type="ARBA" id="ARBA00023125"/>
    </source>
</evidence>
<keyword evidence="2" id="KW-0233">DNA recombination</keyword>
<dbReference type="InterPro" id="IPR002104">
    <property type="entry name" value="Integrase_catalytic"/>
</dbReference>
<name>A0A382UUB6_9ZZZZ</name>
<dbReference type="Gene3D" id="1.10.443.10">
    <property type="entry name" value="Intergrase catalytic core"/>
    <property type="match status" value="1"/>
</dbReference>
<keyword evidence="1" id="KW-0238">DNA-binding</keyword>
<gene>
    <name evidence="4" type="ORF">METZ01_LOCUS390703</name>
</gene>
<evidence type="ECO:0000256" key="2">
    <source>
        <dbReference type="ARBA" id="ARBA00023172"/>
    </source>
</evidence>
<feature type="non-terminal residue" evidence="4">
    <location>
        <position position="1"/>
    </location>
</feature>
<dbReference type="InterPro" id="IPR050090">
    <property type="entry name" value="Tyrosine_recombinase_XerCD"/>
</dbReference>
<dbReference type="SUPFAM" id="SSF56349">
    <property type="entry name" value="DNA breaking-rejoining enzymes"/>
    <property type="match status" value="1"/>
</dbReference>
<proteinExistence type="predicted"/>
<organism evidence="4">
    <name type="scientific">marine metagenome</name>
    <dbReference type="NCBI Taxonomy" id="408172"/>
    <lineage>
        <taxon>unclassified sequences</taxon>
        <taxon>metagenomes</taxon>
        <taxon>ecological metagenomes</taxon>
    </lineage>
</organism>
<feature type="domain" description="Tyr recombinase" evidence="3">
    <location>
        <begin position="67"/>
        <end position="231"/>
    </location>
</feature>
<protein>
    <recommendedName>
        <fullName evidence="3">Tyr recombinase domain-containing protein</fullName>
    </recommendedName>
</protein>
<evidence type="ECO:0000259" key="3">
    <source>
        <dbReference type="PROSITE" id="PS51898"/>
    </source>
</evidence>